<evidence type="ECO:0000313" key="4">
    <source>
        <dbReference type="Proteomes" id="UP000651837"/>
    </source>
</evidence>
<organism evidence="2 3">
    <name type="scientific">Maribacter polysiphoniae</name>
    <dbReference type="NCBI Taxonomy" id="429344"/>
    <lineage>
        <taxon>Bacteria</taxon>
        <taxon>Pseudomonadati</taxon>
        <taxon>Bacteroidota</taxon>
        <taxon>Flavobacteriia</taxon>
        <taxon>Flavobacteriales</taxon>
        <taxon>Flavobacteriaceae</taxon>
        <taxon>Maribacter</taxon>
    </lineage>
</organism>
<dbReference type="Gene3D" id="3.30.230.10">
    <property type="match status" value="1"/>
</dbReference>
<dbReference type="InterPro" id="IPR014721">
    <property type="entry name" value="Ribsml_uS5_D2-typ_fold_subgr"/>
</dbReference>
<dbReference type="SUPFAM" id="SSF54211">
    <property type="entry name" value="Ribosomal protein S5 domain 2-like"/>
    <property type="match status" value="1"/>
</dbReference>
<proteinExistence type="predicted"/>
<evidence type="ECO:0000313" key="1">
    <source>
        <dbReference type="EMBL" id="MBD1262286.1"/>
    </source>
</evidence>
<dbReference type="AlphaFoldDB" id="A0A316E7L2"/>
<reference evidence="1 4" key="2">
    <citation type="submission" date="2020-07" db="EMBL/GenBank/DDBJ databases">
        <title>The draft genome sequence of Maribacter polysiphoniae KCTC 22021.</title>
        <authorList>
            <person name="Mu L."/>
        </authorList>
    </citation>
    <scope>NUCLEOTIDE SEQUENCE [LARGE SCALE GENOMIC DNA]</scope>
    <source>
        <strain evidence="1 4">KCTC 22021</strain>
    </source>
</reference>
<evidence type="ECO:0000313" key="2">
    <source>
        <dbReference type="EMBL" id="PWK25985.1"/>
    </source>
</evidence>
<dbReference type="NCBIfam" id="NF040656">
    <property type="entry name" value="GHMP_GYDIA"/>
    <property type="match status" value="1"/>
</dbReference>
<keyword evidence="2" id="KW-0808">Transferase</keyword>
<dbReference type="Proteomes" id="UP000245667">
    <property type="component" value="Unassembled WGS sequence"/>
</dbReference>
<evidence type="ECO:0000313" key="3">
    <source>
        <dbReference type="Proteomes" id="UP000245667"/>
    </source>
</evidence>
<dbReference type="InterPro" id="IPR020568">
    <property type="entry name" value="Ribosomal_Su5_D2-typ_SF"/>
</dbReference>
<dbReference type="InterPro" id="IPR047765">
    <property type="entry name" value="GHMP_GYDIA-like"/>
</dbReference>
<dbReference type="GO" id="GO:0016301">
    <property type="term" value="F:kinase activity"/>
    <property type="evidence" value="ECO:0007669"/>
    <property type="project" value="UniProtKB-KW"/>
</dbReference>
<dbReference type="EMBL" id="JACWLN010000010">
    <property type="protein sequence ID" value="MBD1262286.1"/>
    <property type="molecule type" value="Genomic_DNA"/>
</dbReference>
<dbReference type="Proteomes" id="UP000651837">
    <property type="component" value="Unassembled WGS sequence"/>
</dbReference>
<sequence>MRQEFYSNGKLLLTGEYAVLDGAKALALPTKYGQVLTVEPTQTKIISWKSLDKEGKVWFTAEFHSETMEEISSTDAKISKTALEILVETKHLRPDFLTIGEGFNLNTQLTFPKDWGLGSSSTLINNIAQWAHIDPYRLLENTFGGSGYDIACAQHNTPITYQLDEVSPLVEKVDFNPSFKTQLFFVYLNKKQNSREGISDYRSRTYNKNELVRVIGDLTSKIVGCTDITTFETLLDLHESVISQTLQTPSVKQELFPDYPRSIKSLGAWGGDFILAVGDPNLMRYFSKKGYHTIVPYSEMIL</sequence>
<name>A0A316E7L2_9FLAO</name>
<reference evidence="2 3" key="1">
    <citation type="submission" date="2018-05" db="EMBL/GenBank/DDBJ databases">
        <title>Genomic Encyclopedia of Archaeal and Bacterial Type Strains, Phase II (KMG-II): from individual species to whole genera.</title>
        <authorList>
            <person name="Goeker M."/>
        </authorList>
    </citation>
    <scope>NUCLEOTIDE SEQUENCE [LARGE SCALE GENOMIC DNA]</scope>
    <source>
        <strain evidence="2 3">DSM 23514</strain>
    </source>
</reference>
<keyword evidence="4" id="KW-1185">Reference proteome</keyword>
<dbReference type="RefSeq" id="WP_109648886.1">
    <property type="nucleotide sequence ID" value="NZ_JACWLN010000010.1"/>
</dbReference>
<protein>
    <submittedName>
        <fullName evidence="1">GHMP kinase</fullName>
    </submittedName>
    <submittedName>
        <fullName evidence="2">Mevalonate kinase</fullName>
    </submittedName>
</protein>
<gene>
    <name evidence="1" type="ORF">HZY62_16935</name>
    <name evidence="2" type="ORF">LX92_00729</name>
</gene>
<keyword evidence="2" id="KW-0418">Kinase</keyword>
<dbReference type="OrthoDB" id="5288719at2"/>
<comment type="caution">
    <text evidence="2">The sequence shown here is derived from an EMBL/GenBank/DDBJ whole genome shotgun (WGS) entry which is preliminary data.</text>
</comment>
<dbReference type="EMBL" id="QGGQ01000001">
    <property type="protein sequence ID" value="PWK25985.1"/>
    <property type="molecule type" value="Genomic_DNA"/>
</dbReference>
<accession>A0A316E7L2</accession>